<accession>A0A5C8GJT2</accession>
<evidence type="ECO:0000313" key="4">
    <source>
        <dbReference type="Proteomes" id="UP000321612"/>
    </source>
</evidence>
<evidence type="ECO:0000256" key="1">
    <source>
        <dbReference type="SAM" id="SignalP"/>
    </source>
</evidence>
<dbReference type="AlphaFoldDB" id="A0A5C8GJT2"/>
<proteinExistence type="predicted"/>
<reference evidence="4" key="1">
    <citation type="submission" date="2019-05" db="EMBL/GenBank/DDBJ databases">
        <title>Prevotella brunnea sp. nov., isolated from a wound of a patient.</title>
        <authorList>
            <person name="Buhl M."/>
        </authorList>
    </citation>
    <scope>NUCLEOTIDE SEQUENCE [LARGE SCALE GENOMIC DNA]</scope>
    <source>
        <strain evidence="4">A2672</strain>
    </source>
</reference>
<keyword evidence="4" id="KW-1185">Reference proteome</keyword>
<name>A0A5C8GJT2_9BACT</name>
<feature type="chain" id="PRO_5023059619" evidence="1">
    <location>
        <begin position="23"/>
        <end position="425"/>
    </location>
</feature>
<feature type="domain" description="Type 9 secretion system plug protein N-terminal" evidence="2">
    <location>
        <begin position="32"/>
        <end position="156"/>
    </location>
</feature>
<dbReference type="InterPro" id="IPR031345">
    <property type="entry name" value="T9SS_Plug_N"/>
</dbReference>
<dbReference type="Proteomes" id="UP000321612">
    <property type="component" value="Unassembled WGS sequence"/>
</dbReference>
<comment type="caution">
    <text evidence="3">The sequence shown here is derived from an EMBL/GenBank/DDBJ whole genome shotgun (WGS) entry which is preliminary data.</text>
</comment>
<keyword evidence="1" id="KW-0732">Signal</keyword>
<gene>
    <name evidence="3" type="ORF">ETF27_05425</name>
</gene>
<dbReference type="OrthoDB" id="1522602at2"/>
<dbReference type="RefSeq" id="WP_130829177.1">
    <property type="nucleotide sequence ID" value="NZ_SDIK01000036.1"/>
</dbReference>
<feature type="signal peptide" evidence="1">
    <location>
        <begin position="1"/>
        <end position="22"/>
    </location>
</feature>
<dbReference type="EMBL" id="SDIK01000036">
    <property type="protein sequence ID" value="TXJ62218.1"/>
    <property type="molecule type" value="Genomic_DNA"/>
</dbReference>
<sequence>MNIGKISFFLCFLILCRTTLSAQRHQVFSPDIRSLQVVANGDWQSMPVLELGNGFLSVDFDDLTHEYHRYTYKVEHCEANWRPSSQLFESDYIEGFANDNIIDDIKESTLTNTIYTHYRVTIPNKSCRPLISGNYVLKVFDDYHREVLRAYFMIVEPAERCMKVGLTVTTNTDLTINQKHQQVEMELKYGNYKVTNPNMQIQTVILQNKRWETARWNSKPQYVMSDGLKWNHNQDFIFEAGNEYRKFEILSTDVSTMGIERISWDGESFHAYPFISTPRQNYVYDEDANGAFLIRNSDNIAVQTESDYMIVHFTLDCRERVNGNIYVNGDWTHGAFTDDYKLVYNDSTRMYELSFPLKLGYYSYQYLLMNVNGEISVLPSEGCFYQTENSYQVLIYYREEGGRTDKLVSYRTVQFKGREANRSIY</sequence>
<evidence type="ECO:0000259" key="2">
    <source>
        <dbReference type="Pfam" id="PF17116"/>
    </source>
</evidence>
<protein>
    <submittedName>
        <fullName evidence="3">DUF5103 domain-containing protein</fullName>
    </submittedName>
</protein>
<organism evidence="3 4">
    <name type="scientific">Prevotella brunnea</name>
    <dbReference type="NCBI Taxonomy" id="2508867"/>
    <lineage>
        <taxon>Bacteria</taxon>
        <taxon>Pseudomonadati</taxon>
        <taxon>Bacteroidota</taxon>
        <taxon>Bacteroidia</taxon>
        <taxon>Bacteroidales</taxon>
        <taxon>Prevotellaceae</taxon>
        <taxon>Prevotella</taxon>
    </lineage>
</organism>
<evidence type="ECO:0000313" key="3">
    <source>
        <dbReference type="EMBL" id="TXJ62218.1"/>
    </source>
</evidence>
<dbReference type="Pfam" id="PF17116">
    <property type="entry name" value="T9SS_plug_1st"/>
    <property type="match status" value="1"/>
</dbReference>